<feature type="chain" id="PRO_5012824453" evidence="2">
    <location>
        <begin position="28"/>
        <end position="60"/>
    </location>
</feature>
<dbReference type="EMBL" id="MCFD01000001">
    <property type="protein sequence ID" value="ORX73945.1"/>
    <property type="molecule type" value="Genomic_DNA"/>
</dbReference>
<accession>A0A1Y1WKP1</accession>
<evidence type="ECO:0000313" key="3">
    <source>
        <dbReference type="EMBL" id="ORX73945.1"/>
    </source>
</evidence>
<dbReference type="AlphaFoldDB" id="A0A1Y1WKP1"/>
<protein>
    <submittedName>
        <fullName evidence="3">Uncharacterized protein</fullName>
    </submittedName>
</protein>
<proteinExistence type="predicted"/>
<dbReference type="Proteomes" id="UP000193922">
    <property type="component" value="Unassembled WGS sequence"/>
</dbReference>
<keyword evidence="4" id="KW-1185">Reference proteome</keyword>
<reference evidence="3 4" key="1">
    <citation type="submission" date="2016-07" db="EMBL/GenBank/DDBJ databases">
        <title>Pervasive Adenine N6-methylation of Active Genes in Fungi.</title>
        <authorList>
            <consortium name="DOE Joint Genome Institute"/>
            <person name="Mondo S.J."/>
            <person name="Dannebaum R.O."/>
            <person name="Kuo R.C."/>
            <person name="Labutti K."/>
            <person name="Haridas S."/>
            <person name="Kuo A."/>
            <person name="Salamov A."/>
            <person name="Ahrendt S.R."/>
            <person name="Lipzen A."/>
            <person name="Sullivan W."/>
            <person name="Andreopoulos W.B."/>
            <person name="Clum A."/>
            <person name="Lindquist E."/>
            <person name="Daum C."/>
            <person name="Ramamoorthy G.K."/>
            <person name="Gryganskyi A."/>
            <person name="Culley D."/>
            <person name="Magnuson J.K."/>
            <person name="James T.Y."/>
            <person name="O'Malley M.A."/>
            <person name="Stajich J.E."/>
            <person name="Spatafora J.W."/>
            <person name="Visel A."/>
            <person name="Grigoriev I.V."/>
        </authorList>
    </citation>
    <scope>NUCLEOTIDE SEQUENCE [LARGE SCALE GENOMIC DNA]</scope>
    <source>
        <strain evidence="3 4">ATCC 12442</strain>
    </source>
</reference>
<feature type="region of interest" description="Disordered" evidence="1">
    <location>
        <begin position="39"/>
        <end position="60"/>
    </location>
</feature>
<organism evidence="3 4">
    <name type="scientific">Linderina pennispora</name>
    <dbReference type="NCBI Taxonomy" id="61395"/>
    <lineage>
        <taxon>Eukaryota</taxon>
        <taxon>Fungi</taxon>
        <taxon>Fungi incertae sedis</taxon>
        <taxon>Zoopagomycota</taxon>
        <taxon>Kickxellomycotina</taxon>
        <taxon>Kickxellomycetes</taxon>
        <taxon>Kickxellales</taxon>
        <taxon>Kickxellaceae</taxon>
        <taxon>Linderina</taxon>
    </lineage>
</organism>
<keyword evidence="2" id="KW-0732">Signal</keyword>
<evidence type="ECO:0000256" key="1">
    <source>
        <dbReference type="SAM" id="MobiDB-lite"/>
    </source>
</evidence>
<evidence type="ECO:0000313" key="4">
    <source>
        <dbReference type="Proteomes" id="UP000193922"/>
    </source>
</evidence>
<sequence length="60" mass="6272">MWQGVCHRASSTQVMVVWLAIAGSSRAIGGRVSSETLQEPCLSGTAGGMRPQKEPSAISL</sequence>
<feature type="signal peptide" evidence="2">
    <location>
        <begin position="1"/>
        <end position="27"/>
    </location>
</feature>
<dbReference type="RefSeq" id="XP_040747156.1">
    <property type="nucleotide sequence ID" value="XM_040886039.1"/>
</dbReference>
<name>A0A1Y1WKP1_9FUNG</name>
<gene>
    <name evidence="3" type="ORF">DL89DRAFT_263952</name>
</gene>
<dbReference type="GeneID" id="63802687"/>
<evidence type="ECO:0000256" key="2">
    <source>
        <dbReference type="SAM" id="SignalP"/>
    </source>
</evidence>
<comment type="caution">
    <text evidence="3">The sequence shown here is derived from an EMBL/GenBank/DDBJ whole genome shotgun (WGS) entry which is preliminary data.</text>
</comment>